<dbReference type="InterPro" id="IPR003325">
    <property type="entry name" value="TerD"/>
</dbReference>
<organism evidence="1 2">
    <name type="scientific">Virgisporangium aliadipatigenens</name>
    <dbReference type="NCBI Taxonomy" id="741659"/>
    <lineage>
        <taxon>Bacteria</taxon>
        <taxon>Bacillati</taxon>
        <taxon>Actinomycetota</taxon>
        <taxon>Actinomycetes</taxon>
        <taxon>Micromonosporales</taxon>
        <taxon>Micromonosporaceae</taxon>
        <taxon>Virgisporangium</taxon>
    </lineage>
</organism>
<sequence length="714" mass="77743">MTPPAALTEAVLARTLRVPAFAAAPGDGSAAARQFDVALMSAGFKLSGELLQRLSTMDGVQVRAIGARVCAVVARLVGDDKRHNAYFRDFPAGVPDTVEFWTGLIRETFGDEIPDGPVNLLALPKYGRYQHSYEELLAAHAEFVPSLKDRVTLLHPGGTPDEEARRTYLELAATPVPLSTEDLALLADLAAYCVDGPQPKAIPVREVRAVVNRARLAAGVPLLVDTVTDVLRLACAVSEGDVGLREPTRFRSLRRAERRVLLEALHHLVRQDDRKLADVGPHREAWKRLGERLHPHEYPHLPGAAEVFAVARGDRSARSFAARVEAALAGGDLSGALDLLATRPGMLVRAADRLLRGATPEQSHRIVESLEQNLARVSGRVILSLREHLGNRTAPEAARGFANRRGRLWVAPDARAPLPSTVVGRLVESLDAEIVRRLPAGGRVLVDPAVLPVALPLSQRSTAAGFGVLPRGSRTPVGAGHARFFVYWHQNARRTDFDLSALLLDDGFRTAGQLSWTSLRGYGGTHSGDITEAPDGASEFIDLDLRTVSARYILPMVHVYSGEGFQEVRESFFGYMEREAEQLGKPFEARSVRMRSTLAGTGRVALPLVFVRDDDGGWSVRWLHLYMTASPEFNAVENSAGTASLLLRAIVERSYLRVADLVALMRRAGTDVTEWTPDDPVPSGATFIGLERPEHVADDAAVYPLARLPELIPD</sequence>
<dbReference type="EMBL" id="BOPF01000006">
    <property type="protein sequence ID" value="GIJ45205.1"/>
    <property type="molecule type" value="Genomic_DNA"/>
</dbReference>
<proteinExistence type="predicted"/>
<dbReference type="CDD" id="cd06974">
    <property type="entry name" value="TerD_like"/>
    <property type="match status" value="1"/>
</dbReference>
<protein>
    <recommendedName>
        <fullName evidence="3">TerD family protein</fullName>
    </recommendedName>
</protein>
<gene>
    <name evidence="1" type="ORF">Val02_20910</name>
</gene>
<evidence type="ECO:0000313" key="2">
    <source>
        <dbReference type="Proteomes" id="UP000619260"/>
    </source>
</evidence>
<dbReference type="AlphaFoldDB" id="A0A8J4DNS5"/>
<comment type="caution">
    <text evidence="1">The sequence shown here is derived from an EMBL/GenBank/DDBJ whole genome shotgun (WGS) entry which is preliminary data.</text>
</comment>
<dbReference type="Gene3D" id="2.60.60.30">
    <property type="entry name" value="sav2460 like domains"/>
    <property type="match status" value="1"/>
</dbReference>
<dbReference type="Proteomes" id="UP000619260">
    <property type="component" value="Unassembled WGS sequence"/>
</dbReference>
<evidence type="ECO:0000313" key="1">
    <source>
        <dbReference type="EMBL" id="GIJ45205.1"/>
    </source>
</evidence>
<reference evidence="1" key="1">
    <citation type="submission" date="2021-01" db="EMBL/GenBank/DDBJ databases">
        <title>Whole genome shotgun sequence of Virgisporangium aliadipatigenens NBRC 105644.</title>
        <authorList>
            <person name="Komaki H."/>
            <person name="Tamura T."/>
        </authorList>
    </citation>
    <scope>NUCLEOTIDE SEQUENCE</scope>
    <source>
        <strain evidence="1">NBRC 105644</strain>
    </source>
</reference>
<accession>A0A8J4DNS5</accession>
<evidence type="ECO:0008006" key="3">
    <source>
        <dbReference type="Google" id="ProtNLM"/>
    </source>
</evidence>
<dbReference type="RefSeq" id="WP_239152668.1">
    <property type="nucleotide sequence ID" value="NZ_BOPF01000006.1"/>
</dbReference>
<name>A0A8J4DNS5_9ACTN</name>
<keyword evidence="2" id="KW-1185">Reference proteome</keyword>